<dbReference type="SMART" id="SM01119">
    <property type="entry name" value="D-ser_dehydrat"/>
    <property type="match status" value="1"/>
</dbReference>
<dbReference type="STRING" id="930992.A0A0D0BQ62"/>
<dbReference type="Proteomes" id="UP000054485">
    <property type="component" value="Unassembled WGS sequence"/>
</dbReference>
<evidence type="ECO:0000256" key="8">
    <source>
        <dbReference type="ARBA" id="ARBA00023239"/>
    </source>
</evidence>
<keyword evidence="5" id="KW-0479">Metal-binding</keyword>
<dbReference type="EC" id="4.3.1.18" evidence="11"/>
<dbReference type="PANTHER" id="PTHR28004">
    <property type="entry name" value="ZGC:162816-RELATED"/>
    <property type="match status" value="1"/>
</dbReference>
<dbReference type="Gene3D" id="2.40.37.20">
    <property type="entry name" value="D-serine dehydratase-like domain"/>
    <property type="match status" value="1"/>
</dbReference>
<keyword evidence="16" id="KW-1185">Reference proteome</keyword>
<comment type="similarity">
    <text evidence="3">Belongs to the DSD1 family.</text>
</comment>
<dbReference type="EMBL" id="KN835143">
    <property type="protein sequence ID" value="KIK47832.1"/>
    <property type="molecule type" value="Genomic_DNA"/>
</dbReference>
<dbReference type="InterPro" id="IPR051466">
    <property type="entry name" value="D-amino_acid_metab_enzyme"/>
</dbReference>
<dbReference type="Gene3D" id="3.20.20.10">
    <property type="entry name" value="Alanine racemase"/>
    <property type="match status" value="1"/>
</dbReference>
<dbReference type="InterPro" id="IPR026956">
    <property type="entry name" value="D-ser_dehydrat-like_dom"/>
</dbReference>
<evidence type="ECO:0000256" key="11">
    <source>
        <dbReference type="ARBA" id="ARBA00066349"/>
    </source>
</evidence>
<evidence type="ECO:0000259" key="14">
    <source>
        <dbReference type="SMART" id="SM01119"/>
    </source>
</evidence>
<evidence type="ECO:0000256" key="13">
    <source>
        <dbReference type="ARBA" id="ARBA00075219"/>
    </source>
</evidence>
<dbReference type="InterPro" id="IPR001608">
    <property type="entry name" value="Ala_racemase_N"/>
</dbReference>
<dbReference type="FunFam" id="3.20.20.10:FF:000016">
    <property type="entry name" value="D-serine dehydratase"/>
    <property type="match status" value="1"/>
</dbReference>
<evidence type="ECO:0000313" key="16">
    <source>
        <dbReference type="Proteomes" id="UP000054485"/>
    </source>
</evidence>
<evidence type="ECO:0000256" key="10">
    <source>
        <dbReference type="ARBA" id="ARBA00055764"/>
    </source>
</evidence>
<dbReference type="HOGENOM" id="CLU_031639_0_0_1"/>
<keyword evidence="7" id="KW-0663">Pyridoxal phosphate</keyword>
<evidence type="ECO:0000256" key="6">
    <source>
        <dbReference type="ARBA" id="ARBA00022833"/>
    </source>
</evidence>
<evidence type="ECO:0000256" key="5">
    <source>
        <dbReference type="ARBA" id="ARBA00022723"/>
    </source>
</evidence>
<organism evidence="15 16">
    <name type="scientific">Suillus luteus UH-Slu-Lm8-n1</name>
    <dbReference type="NCBI Taxonomy" id="930992"/>
    <lineage>
        <taxon>Eukaryota</taxon>
        <taxon>Fungi</taxon>
        <taxon>Dikarya</taxon>
        <taxon>Basidiomycota</taxon>
        <taxon>Agaricomycotina</taxon>
        <taxon>Agaricomycetes</taxon>
        <taxon>Agaricomycetidae</taxon>
        <taxon>Boletales</taxon>
        <taxon>Suillineae</taxon>
        <taxon>Suillaceae</taxon>
        <taxon>Suillus</taxon>
    </lineage>
</organism>
<dbReference type="SUPFAM" id="SSF51419">
    <property type="entry name" value="PLP-binding barrel"/>
    <property type="match status" value="1"/>
</dbReference>
<comment type="catalytic activity">
    <reaction evidence="9">
        <text>D-serine = pyruvate + NH4(+)</text>
        <dbReference type="Rhea" id="RHEA:13977"/>
        <dbReference type="ChEBI" id="CHEBI:15361"/>
        <dbReference type="ChEBI" id="CHEBI:28938"/>
        <dbReference type="ChEBI" id="CHEBI:35247"/>
        <dbReference type="EC" id="4.3.1.18"/>
    </reaction>
    <physiologicalReaction direction="left-to-right" evidence="9">
        <dbReference type="Rhea" id="RHEA:13978"/>
    </physiologicalReaction>
</comment>
<keyword evidence="4" id="KW-0216">Detoxification</keyword>
<comment type="function">
    <text evidence="10">Catalyzes the conversion of D-serine to pyruvate and ammonia. May play a role in D-serine detoxification.</text>
</comment>
<evidence type="ECO:0000256" key="4">
    <source>
        <dbReference type="ARBA" id="ARBA00022575"/>
    </source>
</evidence>
<comment type="cofactor">
    <cofactor evidence="1">
        <name>pyridoxal 5'-phosphate</name>
        <dbReference type="ChEBI" id="CHEBI:597326"/>
    </cofactor>
</comment>
<dbReference type="GO" id="GO:0008721">
    <property type="term" value="F:D-serine ammonia-lyase activity"/>
    <property type="evidence" value="ECO:0007669"/>
    <property type="project" value="UniProtKB-EC"/>
</dbReference>
<dbReference type="InParanoid" id="A0A0D0BQ62"/>
<protein>
    <recommendedName>
        <fullName evidence="12">D-serine dehydratase</fullName>
        <ecNumber evidence="11">4.3.1.18</ecNumber>
    </recommendedName>
    <alternativeName>
        <fullName evidence="13">D-serine deaminase</fullName>
    </alternativeName>
</protein>
<dbReference type="GO" id="GO:0046872">
    <property type="term" value="F:metal ion binding"/>
    <property type="evidence" value="ECO:0007669"/>
    <property type="project" value="UniProtKB-KW"/>
</dbReference>
<dbReference type="InterPro" id="IPR029066">
    <property type="entry name" value="PLP-binding_barrel"/>
</dbReference>
<gene>
    <name evidence="15" type="ORF">CY34DRAFT_73285</name>
</gene>
<keyword evidence="6" id="KW-0862">Zinc</keyword>
<dbReference type="GO" id="GO:0036088">
    <property type="term" value="P:D-serine catabolic process"/>
    <property type="evidence" value="ECO:0007669"/>
    <property type="project" value="TreeGrafter"/>
</dbReference>
<evidence type="ECO:0000256" key="12">
    <source>
        <dbReference type="ARBA" id="ARBA00069616"/>
    </source>
</evidence>
<dbReference type="OrthoDB" id="20198at2759"/>
<evidence type="ECO:0000256" key="1">
    <source>
        <dbReference type="ARBA" id="ARBA00001933"/>
    </source>
</evidence>
<evidence type="ECO:0000256" key="9">
    <source>
        <dbReference type="ARBA" id="ARBA00051198"/>
    </source>
</evidence>
<proteinExistence type="inferred from homology"/>
<evidence type="ECO:0000313" key="15">
    <source>
        <dbReference type="EMBL" id="KIK47832.1"/>
    </source>
</evidence>
<evidence type="ECO:0000256" key="3">
    <source>
        <dbReference type="ARBA" id="ARBA00005323"/>
    </source>
</evidence>
<dbReference type="Pfam" id="PF01168">
    <property type="entry name" value="Ala_racemase_N"/>
    <property type="match status" value="1"/>
</dbReference>
<dbReference type="InterPro" id="IPR042208">
    <property type="entry name" value="D-ser_dehydrat-like_sf"/>
</dbReference>
<accession>A0A0D0BQ62</accession>
<comment type="cofactor">
    <cofactor evidence="2">
        <name>Zn(2+)</name>
        <dbReference type="ChEBI" id="CHEBI:29105"/>
    </cofactor>
</comment>
<dbReference type="GO" id="GO:0009636">
    <property type="term" value="P:response to toxic substance"/>
    <property type="evidence" value="ECO:0007669"/>
    <property type="project" value="UniProtKB-KW"/>
</dbReference>
<dbReference type="FunCoup" id="A0A0D0BQ62">
    <property type="interactions" value="28"/>
</dbReference>
<feature type="domain" description="D-serine dehydratase-like" evidence="14">
    <location>
        <begin position="315"/>
        <end position="419"/>
    </location>
</feature>
<evidence type="ECO:0000256" key="7">
    <source>
        <dbReference type="ARBA" id="ARBA00022898"/>
    </source>
</evidence>
<evidence type="ECO:0000256" key="2">
    <source>
        <dbReference type="ARBA" id="ARBA00001947"/>
    </source>
</evidence>
<reference evidence="15 16" key="1">
    <citation type="submission" date="2014-04" db="EMBL/GenBank/DDBJ databases">
        <authorList>
            <consortium name="DOE Joint Genome Institute"/>
            <person name="Kuo A."/>
            <person name="Ruytinx J."/>
            <person name="Rineau F."/>
            <person name="Colpaert J."/>
            <person name="Kohler A."/>
            <person name="Nagy L.G."/>
            <person name="Floudas D."/>
            <person name="Copeland A."/>
            <person name="Barry K.W."/>
            <person name="Cichocki N."/>
            <person name="Veneault-Fourrey C."/>
            <person name="LaButti K."/>
            <person name="Lindquist E.A."/>
            <person name="Lipzen A."/>
            <person name="Lundell T."/>
            <person name="Morin E."/>
            <person name="Murat C."/>
            <person name="Sun H."/>
            <person name="Tunlid A."/>
            <person name="Henrissat B."/>
            <person name="Grigoriev I.V."/>
            <person name="Hibbett D.S."/>
            <person name="Martin F."/>
            <person name="Nordberg H.P."/>
            <person name="Cantor M.N."/>
            <person name="Hua S.X."/>
        </authorList>
    </citation>
    <scope>NUCLEOTIDE SEQUENCE [LARGE SCALE GENOMIC DNA]</scope>
    <source>
        <strain evidence="15 16">UH-Slu-Lm8-n1</strain>
    </source>
</reference>
<reference evidence="16" key="2">
    <citation type="submission" date="2015-01" db="EMBL/GenBank/DDBJ databases">
        <title>Evolutionary Origins and Diversification of the Mycorrhizal Mutualists.</title>
        <authorList>
            <consortium name="DOE Joint Genome Institute"/>
            <consortium name="Mycorrhizal Genomics Consortium"/>
            <person name="Kohler A."/>
            <person name="Kuo A."/>
            <person name="Nagy L.G."/>
            <person name="Floudas D."/>
            <person name="Copeland A."/>
            <person name="Barry K.W."/>
            <person name="Cichocki N."/>
            <person name="Veneault-Fourrey C."/>
            <person name="LaButti K."/>
            <person name="Lindquist E.A."/>
            <person name="Lipzen A."/>
            <person name="Lundell T."/>
            <person name="Morin E."/>
            <person name="Murat C."/>
            <person name="Riley R."/>
            <person name="Ohm R."/>
            <person name="Sun H."/>
            <person name="Tunlid A."/>
            <person name="Henrissat B."/>
            <person name="Grigoriev I.V."/>
            <person name="Hibbett D.S."/>
            <person name="Martin F."/>
        </authorList>
    </citation>
    <scope>NUCLEOTIDE SEQUENCE [LARGE SCALE GENOMIC DNA]</scope>
    <source>
        <strain evidence="16">UH-Slu-Lm8-n1</strain>
    </source>
</reference>
<keyword evidence="8" id="KW-0456">Lyase</keyword>
<name>A0A0D0BQ62_9AGAM</name>
<dbReference type="PANTHER" id="PTHR28004:SF2">
    <property type="entry name" value="D-SERINE DEHYDRATASE"/>
    <property type="match status" value="1"/>
</dbReference>
<dbReference type="AlphaFoldDB" id="A0A0D0BQ62"/>
<dbReference type="Pfam" id="PF14031">
    <property type="entry name" value="D-ser_dehydrat"/>
    <property type="match status" value="1"/>
</dbReference>
<sequence length="437" mass="47731">MAHILQTRTPMHFLNPNKDALVADFVGKPLNALRTPAFVVDRAVFAENCRKMHANARDWGATFRGHLKTHKTVEGTRLQLVSDIGRTSAVVVSTLMEAWGVVQGGLVADGTVKDILYGLPVGLNKLDDLSALHAEMTRYGGTVRILLDHLDQVKFLEEYERAQEHPKKWSVFIKMNGGLKRAGILPEPVSFKAFMRRVFASSVISVFGFYTHAGYSYGSTSLEEATSHLTGEVRLTNDAAAMAMEVLAESDNREVSNQPFVLSVGSTPTALSATAEAKLKMTSTLNGTLELHTGNYTMLDLQQLHTTLIGRPQISQKVLATVISYYPGRGSDGQDEAMCDAGAIAMSKDTGRIPGFGEVVGKSWKLGRISQEHGILVQVPPDPESGRTDPTLKIGDTVEIVGQHACLIAAAHPWYYIIDSDEGSDKVVDIWVPWKGW</sequence>